<dbReference type="RefSeq" id="WP_214507483.1">
    <property type="nucleotide sequence ID" value="NZ_JAHEPS010000004.1"/>
</dbReference>
<gene>
    <name evidence="2" type="ORF">KJI95_12200</name>
</gene>
<dbReference type="Gene3D" id="3.10.129.10">
    <property type="entry name" value="Hotdog Thioesterase"/>
    <property type="match status" value="1"/>
</dbReference>
<sequence>MTPEQSLLQELMDTWHQTIPVTDFMKICPRRFDGTRFEASAPLEPNINLHQTMFAGSIYTLLTLTGWGLMWLKQREAGVSGAIVLAEANVRYLAPVTQTPVARVCWEGGDLSPLARGRRVKQPLNVELYSGDTLCAQFTGTYVSLPE</sequence>
<feature type="domain" description="Thioesterase putative" evidence="1">
    <location>
        <begin position="9"/>
        <end position="145"/>
    </location>
</feature>
<proteinExistence type="predicted"/>
<dbReference type="Proteomes" id="UP001195903">
    <property type="component" value="Unassembled WGS sequence"/>
</dbReference>
<organism evidence="2 3">
    <name type="scientific">Shewanella jiangmenensis</name>
    <dbReference type="NCBI Taxonomy" id="2837387"/>
    <lineage>
        <taxon>Bacteria</taxon>
        <taxon>Pseudomonadati</taxon>
        <taxon>Pseudomonadota</taxon>
        <taxon>Gammaproteobacteria</taxon>
        <taxon>Alteromonadales</taxon>
        <taxon>Shewanellaceae</taxon>
        <taxon>Shewanella</taxon>
    </lineage>
</organism>
<dbReference type="InterPro" id="IPR029069">
    <property type="entry name" value="HotDog_dom_sf"/>
</dbReference>
<dbReference type="SUPFAM" id="SSF54637">
    <property type="entry name" value="Thioesterase/thiol ester dehydrase-isomerase"/>
    <property type="match status" value="1"/>
</dbReference>
<protein>
    <submittedName>
        <fullName evidence="2">YiiD C-terminal domain-containing protein</fullName>
    </submittedName>
</protein>
<dbReference type="InterPro" id="IPR012660">
    <property type="entry name" value="YiiD_C"/>
</dbReference>
<evidence type="ECO:0000313" key="3">
    <source>
        <dbReference type="Proteomes" id="UP001195903"/>
    </source>
</evidence>
<dbReference type="EMBL" id="JAHEPS010000004">
    <property type="protein sequence ID" value="MBT1445284.1"/>
    <property type="molecule type" value="Genomic_DNA"/>
</dbReference>
<dbReference type="NCBIfam" id="TIGR02447">
    <property type="entry name" value="yiiD_Cterm"/>
    <property type="match status" value="1"/>
</dbReference>
<dbReference type="Pfam" id="PF09500">
    <property type="entry name" value="YiiD_C"/>
    <property type="match status" value="1"/>
</dbReference>
<evidence type="ECO:0000313" key="2">
    <source>
        <dbReference type="EMBL" id="MBT1445284.1"/>
    </source>
</evidence>
<reference evidence="2 3" key="1">
    <citation type="submission" date="2021-05" db="EMBL/GenBank/DDBJ databases">
        <title>Shewanella sp. JM162201.</title>
        <authorList>
            <person name="Xu S."/>
            <person name="Li A."/>
        </authorList>
    </citation>
    <scope>NUCLEOTIDE SEQUENCE [LARGE SCALE GENOMIC DNA]</scope>
    <source>
        <strain evidence="2 3">JM162201</strain>
    </source>
</reference>
<comment type="caution">
    <text evidence="2">The sequence shown here is derived from an EMBL/GenBank/DDBJ whole genome shotgun (WGS) entry which is preliminary data.</text>
</comment>
<name>A0ABS5V491_9GAMM</name>
<keyword evidence="3" id="KW-1185">Reference proteome</keyword>
<accession>A0ABS5V491</accession>
<evidence type="ECO:0000259" key="1">
    <source>
        <dbReference type="Pfam" id="PF09500"/>
    </source>
</evidence>